<name>A0ABR9E8Y3_9GAMM</name>
<accession>A0ABR9E8Y3</accession>
<evidence type="ECO:0000256" key="1">
    <source>
        <dbReference type="SAM" id="SignalP"/>
    </source>
</evidence>
<feature type="chain" id="PRO_5045086378" description="Orphan protein" evidence="1">
    <location>
        <begin position="19"/>
        <end position="167"/>
    </location>
</feature>
<reference evidence="2 3" key="1">
    <citation type="submission" date="2015-03" db="EMBL/GenBank/DDBJ databases">
        <title>Genome sequence of Pseudoalteromonas aurantia.</title>
        <authorList>
            <person name="Xie B.-B."/>
            <person name="Rong J.-C."/>
            <person name="Qin Q.-L."/>
            <person name="Zhang Y.-Z."/>
        </authorList>
    </citation>
    <scope>NUCLEOTIDE SEQUENCE [LARGE SCALE GENOMIC DNA]</scope>
    <source>
        <strain evidence="2 3">208</strain>
    </source>
</reference>
<dbReference type="EMBL" id="AQGV01000010">
    <property type="protein sequence ID" value="MBE0366710.1"/>
    <property type="molecule type" value="Genomic_DNA"/>
</dbReference>
<evidence type="ECO:0000313" key="3">
    <source>
        <dbReference type="Proteomes" id="UP000615755"/>
    </source>
</evidence>
<dbReference type="Proteomes" id="UP000615755">
    <property type="component" value="Unassembled WGS sequence"/>
</dbReference>
<comment type="caution">
    <text evidence="2">The sequence shown here is derived from an EMBL/GenBank/DDBJ whole genome shotgun (WGS) entry which is preliminary data.</text>
</comment>
<proteinExistence type="predicted"/>
<sequence length="167" mass="18439">MKYAPLLLLSLFTCTASALPIIVSGETTSLTKSDFTHEKKLFVSEGGVDRYAEVAYQVKLPLVHTAGISQLDVHLSGSITSAWYSSNFGMTASLYCNDTKIGEDTTFGVRYERVSYRVKPSIVKSSVHIPAGCQEVTVRLDKVGSIARQYYTNIRDIDINVYLLAPF</sequence>
<organism evidence="2 3">
    <name type="scientific">Pseudoalteromonas aurantia 208</name>
    <dbReference type="NCBI Taxonomy" id="1314867"/>
    <lineage>
        <taxon>Bacteria</taxon>
        <taxon>Pseudomonadati</taxon>
        <taxon>Pseudomonadota</taxon>
        <taxon>Gammaproteobacteria</taxon>
        <taxon>Alteromonadales</taxon>
        <taxon>Pseudoalteromonadaceae</taxon>
        <taxon>Pseudoalteromonas</taxon>
    </lineage>
</organism>
<evidence type="ECO:0000313" key="2">
    <source>
        <dbReference type="EMBL" id="MBE0366710.1"/>
    </source>
</evidence>
<keyword evidence="1" id="KW-0732">Signal</keyword>
<feature type="signal peptide" evidence="1">
    <location>
        <begin position="1"/>
        <end position="18"/>
    </location>
</feature>
<protein>
    <recommendedName>
        <fullName evidence="4">Orphan protein</fullName>
    </recommendedName>
</protein>
<keyword evidence="3" id="KW-1185">Reference proteome</keyword>
<evidence type="ECO:0008006" key="4">
    <source>
        <dbReference type="Google" id="ProtNLM"/>
    </source>
</evidence>
<dbReference type="RefSeq" id="WP_192506216.1">
    <property type="nucleotide sequence ID" value="NZ_AQGV01000010.1"/>
</dbReference>
<gene>
    <name evidence="2" type="ORF">PAUR_a3772</name>
</gene>